<comment type="function">
    <text evidence="7">Catalyzes the transfer of the diacylglyceryl group from phosphatidylglycerol to the sulfhydryl group of the N-terminal cysteine of a prolipoprotein, the first step in the formation of mature lipoproteins.</text>
</comment>
<keyword evidence="9" id="KW-1185">Reference proteome</keyword>
<keyword evidence="4 7" id="KW-0812">Transmembrane</keyword>
<evidence type="ECO:0000256" key="1">
    <source>
        <dbReference type="ARBA" id="ARBA00007150"/>
    </source>
</evidence>
<dbReference type="Pfam" id="PF01790">
    <property type="entry name" value="LGT"/>
    <property type="match status" value="1"/>
</dbReference>
<reference evidence="8" key="1">
    <citation type="submission" date="2013-12" db="EMBL/GenBank/DDBJ databases">
        <authorList>
            <person name="Linke B."/>
        </authorList>
    </citation>
    <scope>NUCLEOTIDE SEQUENCE [LARGE SCALE GENOMIC DNA]</scope>
    <source>
        <strain evidence="8">CRIB-18</strain>
    </source>
</reference>
<keyword evidence="2 7" id="KW-1003">Cell membrane</keyword>
<keyword evidence="3 7" id="KW-0808">Transferase</keyword>
<protein>
    <recommendedName>
        <fullName evidence="7">Phosphatidylglycerol--prolipoprotein diacylglyceryl transferase</fullName>
        <ecNumber evidence="7">2.5.1.145</ecNumber>
    </recommendedName>
</protein>
<feature type="transmembrane region" description="Helical" evidence="7">
    <location>
        <begin position="184"/>
        <end position="201"/>
    </location>
</feature>
<feature type="transmembrane region" description="Helical" evidence="7">
    <location>
        <begin position="327"/>
        <end position="348"/>
    </location>
</feature>
<comment type="similarity">
    <text evidence="1 7">Belongs to the Lgt family.</text>
</comment>
<dbReference type="AlphaFoldDB" id="A0A090DZH8"/>
<dbReference type="PANTHER" id="PTHR30589:SF0">
    <property type="entry name" value="PHOSPHATIDYLGLYCEROL--PROLIPOPROTEIN DIACYLGLYCERYL TRANSFERASE"/>
    <property type="match status" value="1"/>
</dbReference>
<keyword evidence="6 7" id="KW-0472">Membrane</keyword>
<keyword evidence="8" id="KW-0328">Glycosyltransferase</keyword>
<dbReference type="Proteomes" id="UP000031552">
    <property type="component" value="Unassembled WGS sequence"/>
</dbReference>
<comment type="subcellular location">
    <subcellularLocation>
        <location evidence="7">Cell membrane</location>
        <topology evidence="7">Multi-pass membrane protein</topology>
    </subcellularLocation>
</comment>
<dbReference type="InterPro" id="IPR001640">
    <property type="entry name" value="Lgt"/>
</dbReference>
<feature type="transmembrane region" description="Helical" evidence="7">
    <location>
        <begin position="213"/>
        <end position="233"/>
    </location>
</feature>
<keyword evidence="5 7" id="KW-1133">Transmembrane helix</keyword>
<dbReference type="PROSITE" id="PS01311">
    <property type="entry name" value="LGT"/>
    <property type="match status" value="1"/>
</dbReference>
<sequence length="366" mass="42281">MFLNFFFSTLNWNSNPTAFTLPYFDLEVRWYGLFFVAGFYIGYLMVEKKVRNLVSSSFYLRDIKSADFFNEELEGLLVKNNEESKLFKTAFSHNQNLDKSKLFNKLNTLLIENPSRITKTFFLNAFPKTLFSPKELSNYFSDHLLWYLVLGTVIGARLGHVFFYEWPYYQNNLLAIFNIREGGLASHGGTIGVLFALFLFSQTTLKRFPELSLFKLMDILTVPVALVVSFIRLGNFFNQEILGKPTDLPWSVLFQSPASGESLVPRHPVQLYESLAYFLSFLFLFFLPENKLKEGQKAGIFLILIFGSRFFLEYLKEPPTALVFSETTLLTGQLLSIPFVALGFYFYIRNRKSPPSFKKQGNSHVN</sequence>
<feature type="transmembrane region" description="Helical" evidence="7">
    <location>
        <begin position="28"/>
        <end position="46"/>
    </location>
</feature>
<feature type="transmembrane region" description="Helical" evidence="7">
    <location>
        <begin position="299"/>
        <end position="315"/>
    </location>
</feature>
<comment type="catalytic activity">
    <reaction evidence="7">
        <text>L-cysteinyl-[prolipoprotein] + a 1,2-diacyl-sn-glycero-3-phospho-(1'-sn-glycerol) = an S-1,2-diacyl-sn-glyceryl-L-cysteinyl-[prolipoprotein] + sn-glycerol 1-phosphate + H(+)</text>
        <dbReference type="Rhea" id="RHEA:56712"/>
        <dbReference type="Rhea" id="RHEA-COMP:14679"/>
        <dbReference type="Rhea" id="RHEA-COMP:14680"/>
        <dbReference type="ChEBI" id="CHEBI:15378"/>
        <dbReference type="ChEBI" id="CHEBI:29950"/>
        <dbReference type="ChEBI" id="CHEBI:57685"/>
        <dbReference type="ChEBI" id="CHEBI:64716"/>
        <dbReference type="ChEBI" id="CHEBI:140658"/>
        <dbReference type="EC" id="2.5.1.145"/>
    </reaction>
</comment>
<feature type="transmembrane region" description="Helical" evidence="7">
    <location>
        <begin position="269"/>
        <end position="287"/>
    </location>
</feature>
<dbReference type="NCBIfam" id="TIGR00544">
    <property type="entry name" value="lgt"/>
    <property type="match status" value="1"/>
</dbReference>
<dbReference type="HAMAP" id="MF_01147">
    <property type="entry name" value="Lgt"/>
    <property type="match status" value="1"/>
</dbReference>
<dbReference type="GO" id="GO:0008961">
    <property type="term" value="F:phosphatidylglycerol-prolipoprotein diacylglyceryl transferase activity"/>
    <property type="evidence" value="ECO:0007669"/>
    <property type="project" value="UniProtKB-UniRule"/>
</dbReference>
<dbReference type="OrthoDB" id="871140at2"/>
<reference evidence="8" key="2">
    <citation type="submission" date="2014-09" db="EMBL/GenBank/DDBJ databases">
        <title>Criblamydia sequanensis harbors a mega-plasmid encoding arsenite resistance.</title>
        <authorList>
            <person name="Bertelli C."/>
            <person name="Goesmann A."/>
            <person name="Greub G."/>
        </authorList>
    </citation>
    <scope>NUCLEOTIDE SEQUENCE [LARGE SCALE GENOMIC DNA]</scope>
    <source>
        <strain evidence="8">CRIB-18</strain>
    </source>
</reference>
<feature type="transmembrane region" description="Helical" evidence="7">
    <location>
        <begin position="144"/>
        <end position="164"/>
    </location>
</feature>
<evidence type="ECO:0000256" key="2">
    <source>
        <dbReference type="ARBA" id="ARBA00022475"/>
    </source>
</evidence>
<comment type="caution">
    <text evidence="8">The sequence shown here is derived from an EMBL/GenBank/DDBJ whole genome shotgun (WGS) entry which is preliminary data.</text>
</comment>
<feature type="binding site" evidence="7">
    <location>
        <position position="232"/>
    </location>
    <ligand>
        <name>a 1,2-diacyl-sn-glycero-3-phospho-(1'-sn-glycerol)</name>
        <dbReference type="ChEBI" id="CHEBI:64716"/>
    </ligand>
</feature>
<organism evidence="8 9">
    <name type="scientific">Candidatus Criblamydia sequanensis CRIB-18</name>
    <dbReference type="NCBI Taxonomy" id="1437425"/>
    <lineage>
        <taxon>Bacteria</taxon>
        <taxon>Pseudomonadati</taxon>
        <taxon>Chlamydiota</taxon>
        <taxon>Chlamydiia</taxon>
        <taxon>Parachlamydiales</taxon>
        <taxon>Candidatus Criblamydiaceae</taxon>
        <taxon>Candidatus Criblamydia</taxon>
    </lineage>
</organism>
<dbReference type="UniPathway" id="UPA00664"/>
<dbReference type="EC" id="2.5.1.145" evidence="7"/>
<comment type="pathway">
    <text evidence="7">Protein modification; lipoprotein biosynthesis (diacylglyceryl transfer).</text>
</comment>
<dbReference type="GO" id="GO:0042158">
    <property type="term" value="P:lipoprotein biosynthetic process"/>
    <property type="evidence" value="ECO:0007669"/>
    <property type="project" value="UniProtKB-UniRule"/>
</dbReference>
<evidence type="ECO:0000256" key="5">
    <source>
        <dbReference type="ARBA" id="ARBA00022989"/>
    </source>
</evidence>
<proteinExistence type="inferred from homology"/>
<accession>A0A090DZH8</accession>
<evidence type="ECO:0000256" key="7">
    <source>
        <dbReference type="HAMAP-Rule" id="MF_01147"/>
    </source>
</evidence>
<dbReference type="RefSeq" id="WP_053331844.1">
    <property type="nucleotide sequence ID" value="NZ_CCEJ010000005.1"/>
</dbReference>
<dbReference type="EMBL" id="CCEJ010000005">
    <property type="protein sequence ID" value="CDR34064.1"/>
    <property type="molecule type" value="Genomic_DNA"/>
</dbReference>
<evidence type="ECO:0000313" key="8">
    <source>
        <dbReference type="EMBL" id="CDR34064.1"/>
    </source>
</evidence>
<evidence type="ECO:0000313" key="9">
    <source>
        <dbReference type="Proteomes" id="UP000031552"/>
    </source>
</evidence>
<name>A0A090DZH8_9BACT</name>
<evidence type="ECO:0000256" key="4">
    <source>
        <dbReference type="ARBA" id="ARBA00022692"/>
    </source>
</evidence>
<evidence type="ECO:0000256" key="3">
    <source>
        <dbReference type="ARBA" id="ARBA00022679"/>
    </source>
</evidence>
<dbReference type="PANTHER" id="PTHR30589">
    <property type="entry name" value="PROLIPOPROTEIN DIACYLGLYCERYL TRANSFERASE"/>
    <property type="match status" value="1"/>
</dbReference>
<dbReference type="STRING" id="1437425.CSEC_1244"/>
<evidence type="ECO:0000256" key="6">
    <source>
        <dbReference type="ARBA" id="ARBA00023136"/>
    </source>
</evidence>
<gene>
    <name evidence="7 8" type="primary">lgt</name>
    <name evidence="8" type="ORF">CSEC_1244</name>
</gene>
<dbReference type="eggNOG" id="COG0682">
    <property type="taxonomic scope" value="Bacteria"/>
</dbReference>
<dbReference type="GO" id="GO:0005886">
    <property type="term" value="C:plasma membrane"/>
    <property type="evidence" value="ECO:0007669"/>
    <property type="project" value="UniProtKB-SubCell"/>
</dbReference>